<proteinExistence type="predicted"/>
<protein>
    <recommendedName>
        <fullName evidence="3">DDE Tnp4 domain-containing protein</fullName>
    </recommendedName>
</protein>
<sequence>MDNLAMQYQLLNDDEAELCYDDEGGEVVAAALICGIEVSRQERIDAQNPHRSYLCRPQLLPNPRINTPWQVLYDSQNNRAFITTMGIDVTTFASLLTTGFAQLWYETPILCDDVNAHRNTRSERRSLDATGALGLVLHYLSSTMHAISLQQIFAIIPSTVTCYLKFGLNLLLLTLRTMRDAKIQWLKGLEFERCSVLIVVHHERLGGAFGSIDGLKLPVQTSDDVDIENAMFNGWLSEHFISLVLAFSAEDHTPPGYYIMADTAFPRGTNDIQGCIFHGSLAEIEERMAFNCELLSYQQTTEWGMRGLQELWGDLIEICVCLHNLRAIRVGINQICTVYLKYWQETSDDAAVWHDFENMLFSEQRQKDRVSRFHVALEYL</sequence>
<reference evidence="1 2" key="1">
    <citation type="submission" date="2014-04" db="EMBL/GenBank/DDBJ databases">
        <authorList>
            <consortium name="DOE Joint Genome Institute"/>
            <person name="Kuo A."/>
            <person name="Ruytinx J."/>
            <person name="Rineau F."/>
            <person name="Colpaert J."/>
            <person name="Kohler A."/>
            <person name="Nagy L.G."/>
            <person name="Floudas D."/>
            <person name="Copeland A."/>
            <person name="Barry K.W."/>
            <person name="Cichocki N."/>
            <person name="Veneault-Fourrey C."/>
            <person name="LaButti K."/>
            <person name="Lindquist E.A."/>
            <person name="Lipzen A."/>
            <person name="Lundell T."/>
            <person name="Morin E."/>
            <person name="Murat C."/>
            <person name="Sun H."/>
            <person name="Tunlid A."/>
            <person name="Henrissat B."/>
            <person name="Grigoriev I.V."/>
            <person name="Hibbett D.S."/>
            <person name="Martin F."/>
            <person name="Nordberg H.P."/>
            <person name="Cantor M.N."/>
            <person name="Hua S.X."/>
        </authorList>
    </citation>
    <scope>NUCLEOTIDE SEQUENCE [LARGE SCALE GENOMIC DNA]</scope>
    <source>
        <strain evidence="1 2">UH-Slu-Lm8-n1</strain>
    </source>
</reference>
<dbReference type="PANTHER" id="PTHR48471">
    <property type="entry name" value="DDE TNP4 DOMAIN-CONTAINING PROTEIN"/>
    <property type="match status" value="1"/>
</dbReference>
<accession>A0A0D0A5M0</accession>
<reference evidence="2" key="2">
    <citation type="submission" date="2015-01" db="EMBL/GenBank/DDBJ databases">
        <title>Evolutionary Origins and Diversification of the Mycorrhizal Mutualists.</title>
        <authorList>
            <consortium name="DOE Joint Genome Institute"/>
            <consortium name="Mycorrhizal Genomics Consortium"/>
            <person name="Kohler A."/>
            <person name="Kuo A."/>
            <person name="Nagy L.G."/>
            <person name="Floudas D."/>
            <person name="Copeland A."/>
            <person name="Barry K.W."/>
            <person name="Cichocki N."/>
            <person name="Veneault-Fourrey C."/>
            <person name="LaButti K."/>
            <person name="Lindquist E.A."/>
            <person name="Lipzen A."/>
            <person name="Lundell T."/>
            <person name="Morin E."/>
            <person name="Murat C."/>
            <person name="Riley R."/>
            <person name="Ohm R."/>
            <person name="Sun H."/>
            <person name="Tunlid A."/>
            <person name="Henrissat B."/>
            <person name="Grigoriev I.V."/>
            <person name="Hibbett D.S."/>
            <person name="Martin F."/>
        </authorList>
    </citation>
    <scope>NUCLEOTIDE SEQUENCE [LARGE SCALE GENOMIC DNA]</scope>
    <source>
        <strain evidence="2">UH-Slu-Lm8-n1</strain>
    </source>
</reference>
<dbReference type="Proteomes" id="UP000054485">
    <property type="component" value="Unassembled WGS sequence"/>
</dbReference>
<dbReference type="AlphaFoldDB" id="A0A0D0A5M0"/>
<dbReference type="OrthoDB" id="78198at2759"/>
<dbReference type="PANTHER" id="PTHR48471:SF1">
    <property type="entry name" value="DDE TNP4 DOMAIN-CONTAINING PROTEIN"/>
    <property type="match status" value="1"/>
</dbReference>
<evidence type="ECO:0000313" key="1">
    <source>
        <dbReference type="EMBL" id="KIK33469.1"/>
    </source>
</evidence>
<gene>
    <name evidence="1" type="ORF">CY34DRAFT_27032</name>
</gene>
<name>A0A0D0A5M0_9AGAM</name>
<dbReference type="InParanoid" id="A0A0D0A5M0"/>
<evidence type="ECO:0008006" key="3">
    <source>
        <dbReference type="Google" id="ProtNLM"/>
    </source>
</evidence>
<organism evidence="1 2">
    <name type="scientific">Suillus luteus UH-Slu-Lm8-n1</name>
    <dbReference type="NCBI Taxonomy" id="930992"/>
    <lineage>
        <taxon>Eukaryota</taxon>
        <taxon>Fungi</taxon>
        <taxon>Dikarya</taxon>
        <taxon>Basidiomycota</taxon>
        <taxon>Agaricomycotina</taxon>
        <taxon>Agaricomycetes</taxon>
        <taxon>Agaricomycetidae</taxon>
        <taxon>Boletales</taxon>
        <taxon>Suillineae</taxon>
        <taxon>Suillaceae</taxon>
        <taxon>Suillus</taxon>
    </lineage>
</organism>
<evidence type="ECO:0000313" key="2">
    <source>
        <dbReference type="Proteomes" id="UP000054485"/>
    </source>
</evidence>
<keyword evidence="2" id="KW-1185">Reference proteome</keyword>
<dbReference type="HOGENOM" id="CLU_048932_1_2_1"/>
<dbReference type="EMBL" id="KN835935">
    <property type="protein sequence ID" value="KIK33469.1"/>
    <property type="molecule type" value="Genomic_DNA"/>
</dbReference>